<dbReference type="GO" id="GO:0046854">
    <property type="term" value="P:phosphatidylinositol phosphate biosynthetic process"/>
    <property type="evidence" value="ECO:0007669"/>
    <property type="project" value="TreeGrafter"/>
</dbReference>
<dbReference type="Pfam" id="PF01504">
    <property type="entry name" value="PIP5K"/>
    <property type="match status" value="1"/>
</dbReference>
<dbReference type="PANTHER" id="PTHR23086">
    <property type="entry name" value="PHOSPHATIDYLINOSITOL-4-PHOSPHATE 5-KINASE"/>
    <property type="match status" value="1"/>
</dbReference>
<dbReference type="PANTHER" id="PTHR23086:SF126">
    <property type="entry name" value="PIPK DOMAIN-CONTAINING PROTEIN"/>
    <property type="match status" value="1"/>
</dbReference>
<dbReference type="InterPro" id="IPR002498">
    <property type="entry name" value="PInositol-4-P-4/5-kinase_core"/>
</dbReference>
<feature type="transmembrane region" description="Helical" evidence="2">
    <location>
        <begin position="6"/>
        <end position="26"/>
    </location>
</feature>
<dbReference type="SUPFAM" id="SSF56104">
    <property type="entry name" value="SAICAR synthase-like"/>
    <property type="match status" value="1"/>
</dbReference>
<dbReference type="GO" id="GO:0005524">
    <property type="term" value="F:ATP binding"/>
    <property type="evidence" value="ECO:0007669"/>
    <property type="project" value="UniProtKB-UniRule"/>
</dbReference>
<dbReference type="GO" id="GO:0005886">
    <property type="term" value="C:plasma membrane"/>
    <property type="evidence" value="ECO:0007669"/>
    <property type="project" value="TreeGrafter"/>
</dbReference>
<protein>
    <submittedName>
        <fullName evidence="4">PIP5K1B</fullName>
    </submittedName>
</protein>
<dbReference type="SMART" id="SM00330">
    <property type="entry name" value="PIPKc"/>
    <property type="match status" value="1"/>
</dbReference>
<evidence type="ECO:0000256" key="1">
    <source>
        <dbReference type="PROSITE-ProRule" id="PRU00781"/>
    </source>
</evidence>
<dbReference type="Proteomes" id="UP001431209">
    <property type="component" value="Unassembled WGS sequence"/>
</dbReference>
<dbReference type="EMBL" id="JAOPGA020000204">
    <property type="protein sequence ID" value="KAL0477642.1"/>
    <property type="molecule type" value="Genomic_DNA"/>
</dbReference>
<feature type="domain" description="PIPK" evidence="3">
    <location>
        <begin position="24"/>
        <end position="368"/>
    </location>
</feature>
<keyword evidence="5" id="KW-1185">Reference proteome</keyword>
<dbReference type="Gene3D" id="3.30.810.10">
    <property type="entry name" value="2-Layer Sandwich"/>
    <property type="match status" value="1"/>
</dbReference>
<dbReference type="Gene3D" id="3.30.800.10">
    <property type="entry name" value="Phosphatidylinositol Phosphate Kinase II Beta"/>
    <property type="match status" value="1"/>
</dbReference>
<keyword evidence="1" id="KW-0067">ATP-binding</keyword>
<keyword evidence="2" id="KW-0812">Transmembrane</keyword>
<organism evidence="4 5">
    <name type="scientific">Acrasis kona</name>
    <dbReference type="NCBI Taxonomy" id="1008807"/>
    <lineage>
        <taxon>Eukaryota</taxon>
        <taxon>Discoba</taxon>
        <taxon>Heterolobosea</taxon>
        <taxon>Tetramitia</taxon>
        <taxon>Eutetramitia</taxon>
        <taxon>Acrasidae</taxon>
        <taxon>Acrasis</taxon>
    </lineage>
</organism>
<dbReference type="InterPro" id="IPR023610">
    <property type="entry name" value="PInositol-4/5-P-5/4-kinase"/>
</dbReference>
<keyword evidence="2" id="KW-1133">Transmembrane helix</keyword>
<dbReference type="AlphaFoldDB" id="A0AAW2YKG9"/>
<evidence type="ECO:0000256" key="2">
    <source>
        <dbReference type="SAM" id="Phobius"/>
    </source>
</evidence>
<keyword evidence="1" id="KW-0808">Transferase</keyword>
<comment type="caution">
    <text evidence="4">The sequence shown here is derived from an EMBL/GenBank/DDBJ whole genome shotgun (WGS) entry which is preliminary data.</text>
</comment>
<sequence length="403" mass="46683">MELLSIIVLIVLLLISAGVGFYFHSIDRPREHRKNRNERLVEAVLKPMSKPVKTNYPEIKHDNGVPKPLQRINYRTILSASHVAPLKLREADLFYTLRKDIFDLKEEEYKKNFQQGKLEGGGNLGFSGAAFFFTPGNKKFIVKSLPNSFEWHFFYETLLTAYGHYVREVKDTLLARITDSLCNFDVRVWVWLRLGVPGHFIVMQNLLEGFDKEKGWEQWDLKPKDYLRADLILPKSAEEEERLLFKKDGIKLSKKNYDLLADLCFRDTAFLAAKGVVDYSLLLGRFPNDGSMKLDEPQNFFTGVVSSDKKYVYRISIIDFFFSHRTVPLLIKNASQIVHPVKPDAEFTFTDKPKHYAEKFMQMLEEYCKIEGPEQEIKKAARQRSVDNLSMIPAIFLQPGQVV</sequence>
<reference evidence="4 5" key="1">
    <citation type="submission" date="2024-03" db="EMBL/GenBank/DDBJ databases">
        <title>The Acrasis kona genome and developmental transcriptomes reveal deep origins of eukaryotic multicellular pathways.</title>
        <authorList>
            <person name="Sheikh S."/>
            <person name="Fu C.-J."/>
            <person name="Brown M.W."/>
            <person name="Baldauf S.L."/>
        </authorList>
    </citation>
    <scope>NUCLEOTIDE SEQUENCE [LARGE SCALE GENOMIC DNA]</scope>
    <source>
        <strain evidence="4 5">ATCC MYA-3509</strain>
    </source>
</reference>
<keyword evidence="2" id="KW-0472">Membrane</keyword>
<dbReference type="InterPro" id="IPR027484">
    <property type="entry name" value="PInositol-4-P-5-kinase_N"/>
</dbReference>
<dbReference type="PROSITE" id="PS51455">
    <property type="entry name" value="PIPK"/>
    <property type="match status" value="1"/>
</dbReference>
<dbReference type="InterPro" id="IPR027483">
    <property type="entry name" value="PInositol-4-P-4/5-kinase_C_sf"/>
</dbReference>
<evidence type="ECO:0000313" key="5">
    <source>
        <dbReference type="Proteomes" id="UP001431209"/>
    </source>
</evidence>
<accession>A0AAW2YKG9</accession>
<gene>
    <name evidence="4" type="ORF">AKO1_005547</name>
</gene>
<dbReference type="GO" id="GO:0016308">
    <property type="term" value="F:1-phosphatidylinositol-4-phosphate 5-kinase activity"/>
    <property type="evidence" value="ECO:0007669"/>
    <property type="project" value="TreeGrafter"/>
</dbReference>
<keyword evidence="1" id="KW-0547">Nucleotide-binding</keyword>
<keyword evidence="1" id="KW-0418">Kinase</keyword>
<proteinExistence type="predicted"/>
<evidence type="ECO:0000313" key="4">
    <source>
        <dbReference type="EMBL" id="KAL0477642.1"/>
    </source>
</evidence>
<evidence type="ECO:0000259" key="3">
    <source>
        <dbReference type="PROSITE" id="PS51455"/>
    </source>
</evidence>
<name>A0AAW2YKG9_9EUKA</name>